<dbReference type="PANTHER" id="PTHR45786">
    <property type="entry name" value="DNA BINDING PROTEIN-LIKE"/>
    <property type="match status" value="1"/>
</dbReference>
<sequence>MSIEPGRVLRKISSFGKPTEKCEFCDAILWKEESVGNVPEGTKPQFSICCQKGKVRLPILQDPPDYLKQLLDPNGGRRSSEFRRLIRSYNMIYAFTSMGGKKVDNAINQGSAPYCFRLGGQNHHNIGSFLPPDRTQRQQSTGNYSRHEAD</sequence>
<accession>A0AAW1MUB5</accession>
<proteinExistence type="predicted"/>
<dbReference type="Proteomes" id="UP001443914">
    <property type="component" value="Unassembled WGS sequence"/>
</dbReference>
<protein>
    <recommendedName>
        <fullName evidence="4">Helitron helicase-like domain-containing protein</fullName>
    </recommendedName>
</protein>
<feature type="region of interest" description="Disordered" evidence="1">
    <location>
        <begin position="126"/>
        <end position="150"/>
    </location>
</feature>
<dbReference type="PANTHER" id="PTHR45786:SF74">
    <property type="entry name" value="ATP-DEPENDENT DNA HELICASE"/>
    <property type="match status" value="1"/>
</dbReference>
<gene>
    <name evidence="2" type="ORF">RND81_02G147800</name>
</gene>
<evidence type="ECO:0000313" key="2">
    <source>
        <dbReference type="EMBL" id="KAK9749753.1"/>
    </source>
</evidence>
<name>A0AAW1MUB5_SAPOF</name>
<dbReference type="EMBL" id="JBDFQZ010000002">
    <property type="protein sequence ID" value="KAK9749753.1"/>
    <property type="molecule type" value="Genomic_DNA"/>
</dbReference>
<evidence type="ECO:0000313" key="3">
    <source>
        <dbReference type="Proteomes" id="UP001443914"/>
    </source>
</evidence>
<dbReference type="AlphaFoldDB" id="A0AAW1MUB5"/>
<evidence type="ECO:0008006" key="4">
    <source>
        <dbReference type="Google" id="ProtNLM"/>
    </source>
</evidence>
<organism evidence="2 3">
    <name type="scientific">Saponaria officinalis</name>
    <name type="common">Common soapwort</name>
    <name type="synonym">Lychnis saponaria</name>
    <dbReference type="NCBI Taxonomy" id="3572"/>
    <lineage>
        <taxon>Eukaryota</taxon>
        <taxon>Viridiplantae</taxon>
        <taxon>Streptophyta</taxon>
        <taxon>Embryophyta</taxon>
        <taxon>Tracheophyta</taxon>
        <taxon>Spermatophyta</taxon>
        <taxon>Magnoliopsida</taxon>
        <taxon>eudicotyledons</taxon>
        <taxon>Gunneridae</taxon>
        <taxon>Pentapetalae</taxon>
        <taxon>Caryophyllales</taxon>
        <taxon>Caryophyllaceae</taxon>
        <taxon>Caryophylleae</taxon>
        <taxon>Saponaria</taxon>
    </lineage>
</organism>
<reference evidence="2" key="1">
    <citation type="submission" date="2024-03" db="EMBL/GenBank/DDBJ databases">
        <title>WGS assembly of Saponaria officinalis var. Norfolk2.</title>
        <authorList>
            <person name="Jenkins J."/>
            <person name="Shu S."/>
            <person name="Grimwood J."/>
            <person name="Barry K."/>
            <person name="Goodstein D."/>
            <person name="Schmutz J."/>
            <person name="Leebens-Mack J."/>
            <person name="Osbourn A."/>
        </authorList>
    </citation>
    <scope>NUCLEOTIDE SEQUENCE [LARGE SCALE GENOMIC DNA]</scope>
    <source>
        <strain evidence="2">JIC</strain>
    </source>
</reference>
<keyword evidence="3" id="KW-1185">Reference proteome</keyword>
<comment type="caution">
    <text evidence="2">The sequence shown here is derived from an EMBL/GenBank/DDBJ whole genome shotgun (WGS) entry which is preliminary data.</text>
</comment>
<evidence type="ECO:0000256" key="1">
    <source>
        <dbReference type="SAM" id="MobiDB-lite"/>
    </source>
</evidence>